<evidence type="ECO:0000313" key="2">
    <source>
        <dbReference type="Proteomes" id="UP000000709"/>
    </source>
</evidence>
<dbReference type="EMBL" id="GL996506">
    <property type="protein sequence ID" value="EGW30162.1"/>
    <property type="molecule type" value="Genomic_DNA"/>
</dbReference>
<dbReference type="AlphaFoldDB" id="G3AVE3"/>
<name>G3AVE3_SPAPN</name>
<evidence type="ECO:0000313" key="1">
    <source>
        <dbReference type="EMBL" id="EGW30162.1"/>
    </source>
</evidence>
<dbReference type="OMA" id="DHHIGTK"/>
<keyword evidence="2" id="KW-1185">Reference proteome</keyword>
<dbReference type="GeneID" id="18874907"/>
<organism evidence="2">
    <name type="scientific">Spathaspora passalidarum (strain NRRL Y-27907 / 11-Y1)</name>
    <dbReference type="NCBI Taxonomy" id="619300"/>
    <lineage>
        <taxon>Eukaryota</taxon>
        <taxon>Fungi</taxon>
        <taxon>Dikarya</taxon>
        <taxon>Ascomycota</taxon>
        <taxon>Saccharomycotina</taxon>
        <taxon>Pichiomycetes</taxon>
        <taxon>Debaryomycetaceae</taxon>
        <taxon>Spathaspora</taxon>
    </lineage>
</organism>
<proteinExistence type="predicted"/>
<dbReference type="Proteomes" id="UP000000709">
    <property type="component" value="Unassembled WGS sequence"/>
</dbReference>
<dbReference type="OrthoDB" id="4075408at2759"/>
<sequence>MTQLVSTSDALVTLADHILDSIDDLHQVQYKKKGRTYRFVNHTFQRVRQQDKHLIIDPDNLDEDIGLLSAFSILYNINNGEILTQFPDFCCTILSMARQLERNKWFEDENSCVVNIRYSSYDPRDLKDLAEEYIEMHPITENHIKYGVNLMYAAKLNFLHTDHHIGTKLEGLYMRQFIEEYYGEQALNSSDVLIALKSCVHWGNIKGMLYKLGVADIDMTPELIESFDSFPDADEKLRLNVYQRYPSGTSKYSLIRKSLDILSEWRYSRLVPLPHDLDLSWIYQLCHDIETNPIRYHLRSHTKRLCIDPVNLGDLNTKYSAKIKQLLNIVSIIINVFQETGAEFLLQNSKFNNFGPELINSQKQYYEKLLKLKDHIEVYEDKQWNSDDIVIRLDSGDSNNSLYHRITEARGNYY</sequence>
<dbReference type="HOGENOM" id="CLU_056390_0_0_1"/>
<reference evidence="1 2" key="1">
    <citation type="journal article" date="2011" name="Proc. Natl. Acad. Sci. U.S.A.">
        <title>Comparative genomics of xylose-fermenting fungi for enhanced biofuel production.</title>
        <authorList>
            <person name="Wohlbach D.J."/>
            <person name="Kuo A."/>
            <person name="Sato T.K."/>
            <person name="Potts K.M."/>
            <person name="Salamov A.A."/>
            <person name="LaButti K.M."/>
            <person name="Sun H."/>
            <person name="Clum A."/>
            <person name="Pangilinan J.L."/>
            <person name="Lindquist E.A."/>
            <person name="Lucas S."/>
            <person name="Lapidus A."/>
            <person name="Jin M."/>
            <person name="Gunawan C."/>
            <person name="Balan V."/>
            <person name="Dale B.E."/>
            <person name="Jeffries T.W."/>
            <person name="Zinkel R."/>
            <person name="Barry K.W."/>
            <person name="Grigoriev I.V."/>
            <person name="Gasch A.P."/>
        </authorList>
    </citation>
    <scope>NUCLEOTIDE SEQUENCE [LARGE SCALE GENOMIC DNA]</scope>
    <source>
        <strain evidence="2">NRRL Y-27907 / 11-Y1</strain>
    </source>
</reference>
<dbReference type="InParanoid" id="G3AVE3"/>
<gene>
    <name evidence="1" type="ORF">SPAPADRAFT_63769</name>
</gene>
<protein>
    <submittedName>
        <fullName evidence="1">Uncharacterized protein</fullName>
    </submittedName>
</protein>
<dbReference type="eggNOG" id="ENOG502SQC8">
    <property type="taxonomic scope" value="Eukaryota"/>
</dbReference>
<accession>G3AVE3</accession>
<dbReference type="RefSeq" id="XP_007377928.1">
    <property type="nucleotide sequence ID" value="XM_007377866.1"/>
</dbReference>
<dbReference type="KEGG" id="spaa:SPAPADRAFT_63769"/>